<evidence type="ECO:0000313" key="7">
    <source>
        <dbReference type="Proteomes" id="UP001176021"/>
    </source>
</evidence>
<dbReference type="EMBL" id="JAMJEV010000029">
    <property type="protein sequence ID" value="MDO0825628.1"/>
    <property type="molecule type" value="Genomic_DNA"/>
</dbReference>
<keyword evidence="4" id="KW-0411">Iron-sulfur</keyword>
<dbReference type="PANTHER" id="PTHR43726:SF1">
    <property type="entry name" value="BIOTIN SYNTHASE"/>
    <property type="match status" value="1"/>
</dbReference>
<dbReference type="SFLD" id="SFLDG01060">
    <property type="entry name" value="BATS_domain_containing"/>
    <property type="match status" value="1"/>
</dbReference>
<accession>A0ABT8QWA6</accession>
<gene>
    <name evidence="6" type="primary">pylB</name>
    <name evidence="6" type="ORF">M8H41_22720</name>
</gene>
<dbReference type="InterPro" id="IPR013785">
    <property type="entry name" value="Aldolase_TIM"/>
</dbReference>
<keyword evidence="7" id="KW-1185">Reference proteome</keyword>
<dbReference type="InterPro" id="IPR034422">
    <property type="entry name" value="HydE/PylB-like"/>
</dbReference>
<dbReference type="Pfam" id="PF04055">
    <property type="entry name" value="Radical_SAM"/>
    <property type="match status" value="1"/>
</dbReference>
<dbReference type="SFLD" id="SFLDG01280">
    <property type="entry name" value="HydE/PylB-like"/>
    <property type="match status" value="1"/>
</dbReference>
<dbReference type="InterPro" id="IPR058240">
    <property type="entry name" value="rSAM_sf"/>
</dbReference>
<dbReference type="CDD" id="cd01335">
    <property type="entry name" value="Radical_SAM"/>
    <property type="match status" value="1"/>
</dbReference>
<dbReference type="Gene3D" id="3.20.20.70">
    <property type="entry name" value="Aldolase class I"/>
    <property type="match status" value="1"/>
</dbReference>
<organism evidence="6 7">
    <name type="scientific">Desulfosporosinus nitroreducens</name>
    <dbReference type="NCBI Taxonomy" id="2018668"/>
    <lineage>
        <taxon>Bacteria</taxon>
        <taxon>Bacillati</taxon>
        <taxon>Bacillota</taxon>
        <taxon>Clostridia</taxon>
        <taxon>Eubacteriales</taxon>
        <taxon>Desulfitobacteriaceae</taxon>
        <taxon>Desulfosporosinus</taxon>
    </lineage>
</organism>
<dbReference type="SUPFAM" id="SSF102114">
    <property type="entry name" value="Radical SAM enzymes"/>
    <property type="match status" value="1"/>
</dbReference>
<comment type="caution">
    <text evidence="6">The sequence shown here is derived from an EMBL/GenBank/DDBJ whole genome shotgun (WGS) entry which is preliminary data.</text>
</comment>
<dbReference type="InterPro" id="IPR007197">
    <property type="entry name" value="rSAM"/>
</dbReference>
<dbReference type="Proteomes" id="UP001176021">
    <property type="component" value="Unassembled WGS sequence"/>
</dbReference>
<dbReference type="PIRSF" id="PIRSF004762">
    <property type="entry name" value="CHP00423"/>
    <property type="match status" value="1"/>
</dbReference>
<evidence type="ECO:0000313" key="6">
    <source>
        <dbReference type="EMBL" id="MDO0825628.1"/>
    </source>
</evidence>
<evidence type="ECO:0000256" key="1">
    <source>
        <dbReference type="ARBA" id="ARBA00022691"/>
    </source>
</evidence>
<name>A0ABT8QWA6_9FIRM</name>
<dbReference type="SMART" id="SM00729">
    <property type="entry name" value="Elp3"/>
    <property type="match status" value="1"/>
</dbReference>
<keyword evidence="2" id="KW-0479">Metal-binding</keyword>
<proteinExistence type="predicted"/>
<dbReference type="InterPro" id="IPR006638">
    <property type="entry name" value="Elp3/MiaA/NifB-like_rSAM"/>
</dbReference>
<sequence>MAVNSATNPKLDEILIKATKEIPLNQDELLSLLRVSDEKELTQVFEAARLLRTRYFLNKVFSYGFVYFSTYCRNECAFCFYRKSNKSLQRYRKTDLEIMKTAFSLIDSGVHLIDLTMGEDSYFFQNQGSGFAHMIRTVEMIKKSTSIPIMLSAGVLPEDVLSEFKEAGVDWYATYQETHNPKLYSRLRLGQSYDERMNRKTDAQKMGFLLEEGLLTGVGDTDEDLVNSFEEMKKLGADQLRVMSFIPQKDTPMQHFSAVPRARELLVIAIMRLVFPDRLIPASLDVDGLNGLAERLNAGANVVTSIIPPESGLAGVSNHSLDIEDGNRTISKITPILEKCGLVMASRQDYKDWILMRQNKFSVSRKEACACE</sequence>
<protein>
    <submittedName>
        <fullName evidence="6">Methylornithine synthase PylB</fullName>
    </submittedName>
</protein>
<evidence type="ECO:0000256" key="4">
    <source>
        <dbReference type="ARBA" id="ARBA00023014"/>
    </source>
</evidence>
<dbReference type="NCBIfam" id="TIGR03910">
    <property type="entry name" value="pyrrolys_PylB"/>
    <property type="match status" value="1"/>
</dbReference>
<dbReference type="SFLD" id="SFLDF00349">
    <property type="entry name" value="3-methylornithine_synthase_(Py"/>
    <property type="match status" value="1"/>
</dbReference>
<evidence type="ECO:0000256" key="3">
    <source>
        <dbReference type="ARBA" id="ARBA00023004"/>
    </source>
</evidence>
<feature type="domain" description="Radical SAM core" evidence="5">
    <location>
        <begin position="58"/>
        <end position="277"/>
    </location>
</feature>
<dbReference type="PANTHER" id="PTHR43726">
    <property type="entry name" value="3-METHYLORNITHINE SYNTHASE"/>
    <property type="match status" value="1"/>
</dbReference>
<keyword evidence="3" id="KW-0408">Iron</keyword>
<reference evidence="6" key="1">
    <citation type="submission" date="2022-05" db="EMBL/GenBank/DDBJ databases">
        <title>Expanded diversity of anoxic marine methylotrophy in a Black Sea sulfate reducing microorganism.</title>
        <authorList>
            <person name="Fischer P.Q."/>
            <person name="Stams A.J.M."/>
            <person name="Villanueva L."/>
            <person name="Sousa D.Z."/>
        </authorList>
    </citation>
    <scope>NUCLEOTIDE SEQUENCE</scope>
    <source>
        <strain evidence="6">P130</strain>
    </source>
</reference>
<dbReference type="PROSITE" id="PS51918">
    <property type="entry name" value="RADICAL_SAM"/>
    <property type="match status" value="1"/>
</dbReference>
<dbReference type="InterPro" id="IPR023891">
    <property type="entry name" value="Pyrrolys_PylB"/>
</dbReference>
<keyword evidence="1" id="KW-0949">S-adenosyl-L-methionine</keyword>
<dbReference type="RefSeq" id="WP_302050142.1">
    <property type="nucleotide sequence ID" value="NZ_JAMJEV010000029.1"/>
</dbReference>
<dbReference type="SFLD" id="SFLDS00029">
    <property type="entry name" value="Radical_SAM"/>
    <property type="match status" value="1"/>
</dbReference>
<evidence type="ECO:0000259" key="5">
    <source>
        <dbReference type="PROSITE" id="PS51918"/>
    </source>
</evidence>
<evidence type="ECO:0000256" key="2">
    <source>
        <dbReference type="ARBA" id="ARBA00022723"/>
    </source>
</evidence>